<dbReference type="Pfam" id="PF01597">
    <property type="entry name" value="GCV_H"/>
    <property type="match status" value="1"/>
</dbReference>
<dbReference type="Pfam" id="PF00642">
    <property type="entry name" value="zf-CCCH"/>
    <property type="match status" value="1"/>
</dbReference>
<dbReference type="EMBL" id="JBGBPQ010000002">
    <property type="protein sequence ID" value="KAL1528412.1"/>
    <property type="molecule type" value="Genomic_DNA"/>
</dbReference>
<feature type="domain" description="C3H1-type" evidence="9">
    <location>
        <begin position="225"/>
        <end position="253"/>
    </location>
</feature>
<dbReference type="InterPro" id="IPR033753">
    <property type="entry name" value="GCV_H/Fam206"/>
</dbReference>
<dbReference type="AlphaFoldDB" id="A0AB34K4V4"/>
<feature type="zinc finger region" description="C3H1-type" evidence="7">
    <location>
        <begin position="225"/>
        <end position="253"/>
    </location>
</feature>
<dbReference type="Gene3D" id="4.10.1000.10">
    <property type="entry name" value="Zinc finger, CCCH-type"/>
    <property type="match status" value="1"/>
</dbReference>
<evidence type="ECO:0000256" key="8">
    <source>
        <dbReference type="SAM" id="MobiDB-lite"/>
    </source>
</evidence>
<dbReference type="InterPro" id="IPR000571">
    <property type="entry name" value="Znf_CCCH"/>
</dbReference>
<dbReference type="InterPro" id="IPR036855">
    <property type="entry name" value="Znf_CCCH_sf"/>
</dbReference>
<dbReference type="SMART" id="SM00356">
    <property type="entry name" value="ZnF_C3H1"/>
    <property type="match status" value="1"/>
</dbReference>
<evidence type="ECO:0000256" key="6">
    <source>
        <dbReference type="ARBA" id="ARBA00030463"/>
    </source>
</evidence>
<dbReference type="InterPro" id="IPR011053">
    <property type="entry name" value="Single_hybrid_motif"/>
</dbReference>
<dbReference type="GO" id="GO:0005634">
    <property type="term" value="C:nucleus"/>
    <property type="evidence" value="ECO:0007669"/>
    <property type="project" value="TreeGrafter"/>
</dbReference>
<dbReference type="Gene3D" id="2.40.50.100">
    <property type="match status" value="1"/>
</dbReference>
<dbReference type="GO" id="GO:0008270">
    <property type="term" value="F:zinc ion binding"/>
    <property type="evidence" value="ECO:0007669"/>
    <property type="project" value="UniProtKB-KW"/>
</dbReference>
<dbReference type="InterPro" id="IPR039169">
    <property type="entry name" value="Abitram"/>
</dbReference>
<protein>
    <recommendedName>
        <fullName evidence="2">Protein Abitram</fullName>
    </recommendedName>
    <alternativeName>
        <fullName evidence="6">Actin-binding transcription modulator</fullName>
    </alternativeName>
</protein>
<dbReference type="PANTHER" id="PTHR13651:SF0">
    <property type="entry name" value="PROTEIN ABITRAM"/>
    <property type="match status" value="1"/>
</dbReference>
<dbReference type="SUPFAM" id="SSF51230">
    <property type="entry name" value="Single hybrid motif"/>
    <property type="match status" value="1"/>
</dbReference>
<name>A0AB34K4V4_PRYPA</name>
<dbReference type="Proteomes" id="UP001515480">
    <property type="component" value="Unassembled WGS sequence"/>
</dbReference>
<evidence type="ECO:0000256" key="4">
    <source>
        <dbReference type="ARBA" id="ARBA00022771"/>
    </source>
</evidence>
<proteinExistence type="inferred from homology"/>
<evidence type="ECO:0000256" key="1">
    <source>
        <dbReference type="ARBA" id="ARBA00010764"/>
    </source>
</evidence>
<feature type="region of interest" description="Disordered" evidence="8">
    <location>
        <begin position="253"/>
        <end position="312"/>
    </location>
</feature>
<keyword evidence="4 7" id="KW-0863">Zinc-finger</keyword>
<keyword evidence="3 7" id="KW-0479">Metal-binding</keyword>
<dbReference type="PROSITE" id="PS50103">
    <property type="entry name" value="ZF_C3H1"/>
    <property type="match status" value="1"/>
</dbReference>
<keyword evidence="5 7" id="KW-0862">Zinc</keyword>
<evidence type="ECO:0000259" key="9">
    <source>
        <dbReference type="PROSITE" id="PS50103"/>
    </source>
</evidence>
<keyword evidence="11" id="KW-1185">Reference proteome</keyword>
<sequence length="312" mass="34103">MFSSCYRYQDRNPNRCRGIGGRMMSTAEPCGHVEGQVDMPTLVDGWPRHPSVLERYYTTYRLSNGQSLHVHSNGLCVLGVSPDHPALQPPNRILSVEFRAHDAKNLMQAEVSGKKKGGAVFMSPRDMICTVNVSDGSSFKLFACVRGSIIEINKRLVEEPELLTSDPQGSGYVAILQPKLAEKGAIGQACMEFDKEAPFAQASSNEKRRLEGKQVRTNNNKKGRLAEKRACWDFEKKGSCKYGDKCRYGHPSGEQEAVPLVPPDTSTQLEQAAGANDGGVETSEARAHPAGFVDEDIPTVESLAPNTTESST</sequence>
<evidence type="ECO:0000313" key="10">
    <source>
        <dbReference type="EMBL" id="KAL1528412.1"/>
    </source>
</evidence>
<reference evidence="10 11" key="1">
    <citation type="journal article" date="2024" name="Science">
        <title>Giant polyketide synthase enzymes in the biosynthesis of giant marine polyether toxins.</title>
        <authorList>
            <person name="Fallon T.R."/>
            <person name="Shende V.V."/>
            <person name="Wierzbicki I.H."/>
            <person name="Pendleton A.L."/>
            <person name="Watervoot N.F."/>
            <person name="Auber R.P."/>
            <person name="Gonzalez D.J."/>
            <person name="Wisecaver J.H."/>
            <person name="Moore B.S."/>
        </authorList>
    </citation>
    <scope>NUCLEOTIDE SEQUENCE [LARGE SCALE GENOMIC DNA]</scope>
    <source>
        <strain evidence="10 11">12B1</strain>
    </source>
</reference>
<evidence type="ECO:0000256" key="7">
    <source>
        <dbReference type="PROSITE-ProRule" id="PRU00723"/>
    </source>
</evidence>
<evidence type="ECO:0000256" key="3">
    <source>
        <dbReference type="ARBA" id="ARBA00022723"/>
    </source>
</evidence>
<evidence type="ECO:0000313" key="11">
    <source>
        <dbReference type="Proteomes" id="UP001515480"/>
    </source>
</evidence>
<gene>
    <name evidence="10" type="ORF">AB1Y20_009761</name>
</gene>
<comment type="similarity">
    <text evidence="1">Belongs to the ABITRAM family.</text>
</comment>
<dbReference type="PANTHER" id="PTHR13651">
    <property type="entry name" value="PROTEIN ABITRAM"/>
    <property type="match status" value="1"/>
</dbReference>
<evidence type="ECO:0000256" key="2">
    <source>
        <dbReference type="ARBA" id="ARBA00019325"/>
    </source>
</evidence>
<accession>A0AB34K4V4</accession>
<organism evidence="10 11">
    <name type="scientific">Prymnesium parvum</name>
    <name type="common">Toxic golden alga</name>
    <dbReference type="NCBI Taxonomy" id="97485"/>
    <lineage>
        <taxon>Eukaryota</taxon>
        <taxon>Haptista</taxon>
        <taxon>Haptophyta</taxon>
        <taxon>Prymnesiophyceae</taxon>
        <taxon>Prymnesiales</taxon>
        <taxon>Prymnesiaceae</taxon>
        <taxon>Prymnesium</taxon>
    </lineage>
</organism>
<dbReference type="SUPFAM" id="SSF90229">
    <property type="entry name" value="CCCH zinc finger"/>
    <property type="match status" value="1"/>
</dbReference>
<evidence type="ECO:0000256" key="5">
    <source>
        <dbReference type="ARBA" id="ARBA00022833"/>
    </source>
</evidence>
<comment type="caution">
    <text evidence="10">The sequence shown here is derived from an EMBL/GenBank/DDBJ whole genome shotgun (WGS) entry which is preliminary data.</text>
</comment>